<keyword evidence="10 12" id="KW-0456">Lyase</keyword>
<evidence type="ECO:0000256" key="13">
    <source>
        <dbReference type="PIRSR" id="PIRSR001400-1"/>
    </source>
</evidence>
<organism evidence="18 19">
    <name type="scientific">Candidatus Thiodubiliella endoseptemdiera</name>
    <dbReference type="NCBI Taxonomy" id="2738886"/>
    <lineage>
        <taxon>Bacteria</taxon>
        <taxon>Pseudomonadati</taxon>
        <taxon>Pseudomonadota</taxon>
        <taxon>Gammaproteobacteria</taxon>
        <taxon>Candidatus Pseudothioglobaceae</taxon>
        <taxon>Candidatus Thiodubiliella</taxon>
    </lineage>
</organism>
<dbReference type="GO" id="GO:0004634">
    <property type="term" value="F:phosphopyruvate hydratase activity"/>
    <property type="evidence" value="ECO:0007669"/>
    <property type="project" value="UniProtKB-UniRule"/>
</dbReference>
<feature type="binding site" evidence="14">
    <location>
        <position position="311"/>
    </location>
    <ligand>
        <name>substrate</name>
    </ligand>
</feature>
<evidence type="ECO:0000256" key="8">
    <source>
        <dbReference type="ARBA" id="ARBA00022842"/>
    </source>
</evidence>
<dbReference type="SMART" id="SM01193">
    <property type="entry name" value="Enolase_N"/>
    <property type="match status" value="1"/>
</dbReference>
<proteinExistence type="inferred from homology"/>
<feature type="binding site" evidence="14">
    <location>
        <position position="163"/>
    </location>
    <ligand>
        <name>substrate</name>
    </ligand>
</feature>
<sequence length="426" mass="45841">MKITRIKAREILDSRGNPTIEADITLENGTMGSAMVPSGASTGEREALELRDGDKSRYLGKGVLKAVAFINTEIAQALKGFDIADLSKIDQAMIDLDGTQTKSRLGANAILAVSLAAAHTNANALNKPLYDTLNLDAKYKLPVPMMNIINGGEHANNSVDIQEFMIIPAGAPTFKEALRYGAEVFHKLKSVLEAKGLNTAVGDEGGFAPDLASNEEAIKVILEAIKDAGFVAGKDIYIGIDAASSEFYENGTYNLASENRSLTSEEFADYLADWVAKYPVISIEDGMDENDWNGWALLTKKIGNKVQLVGDDLFVTNSKILAEGIEKSIANSILIKVNQIGTLSETFEAMAMAEKAGYTCVMSHRSGETEDTTIADLAVATGCGQIKTGSLSRSDRLAKYNRLLRIEEELGANAIYPGLSTFNHLN</sequence>
<evidence type="ECO:0000313" key="18">
    <source>
        <dbReference type="EMBL" id="NYT28272.1"/>
    </source>
</evidence>
<dbReference type="InterPro" id="IPR020811">
    <property type="entry name" value="Enolase_N"/>
</dbReference>
<dbReference type="SUPFAM" id="SSF51604">
    <property type="entry name" value="Enolase C-terminal domain-like"/>
    <property type="match status" value="1"/>
</dbReference>
<accession>A0A853F3Q2</accession>
<keyword evidence="8 12" id="KW-0460">Magnesium</keyword>
<evidence type="ECO:0000256" key="9">
    <source>
        <dbReference type="ARBA" id="ARBA00023152"/>
    </source>
</evidence>
<comment type="caution">
    <text evidence="18">The sequence shown here is derived from an EMBL/GenBank/DDBJ whole genome shotgun (WGS) entry which is preliminary data.</text>
</comment>
<dbReference type="InterPro" id="IPR029017">
    <property type="entry name" value="Enolase-like_N"/>
</dbReference>
<dbReference type="Pfam" id="PF03952">
    <property type="entry name" value="Enolase_N"/>
    <property type="match status" value="1"/>
</dbReference>
<keyword evidence="18" id="KW-0670">Pyruvate</keyword>
<feature type="binding site" evidence="14">
    <location>
        <position position="284"/>
    </location>
    <ligand>
        <name>substrate</name>
    </ligand>
</feature>
<dbReference type="SUPFAM" id="SSF54826">
    <property type="entry name" value="Enolase N-terminal domain-like"/>
    <property type="match status" value="1"/>
</dbReference>
<feature type="active site" description="Proton acceptor" evidence="12 13">
    <location>
        <position position="336"/>
    </location>
</feature>
<evidence type="ECO:0000259" key="17">
    <source>
        <dbReference type="SMART" id="SM01193"/>
    </source>
</evidence>
<feature type="binding site" evidence="12">
    <location>
        <position position="336"/>
    </location>
    <ligand>
        <name>(2R)-2-phosphoglycerate</name>
        <dbReference type="ChEBI" id="CHEBI:58289"/>
    </ligand>
</feature>
<dbReference type="SMART" id="SM01192">
    <property type="entry name" value="Enolase_C"/>
    <property type="match status" value="1"/>
</dbReference>
<comment type="cofactor">
    <cofactor evidence="15">
        <name>Mg(2+)</name>
        <dbReference type="ChEBI" id="CHEBI:18420"/>
    </cofactor>
    <text evidence="15">Mg(2+) is required for catalysis and for stabilizing the dimer.</text>
</comment>
<feature type="binding site" evidence="12">
    <location>
        <position position="366"/>
    </location>
    <ligand>
        <name>(2R)-2-phosphoglycerate</name>
        <dbReference type="ChEBI" id="CHEBI:58289"/>
    </ligand>
</feature>
<evidence type="ECO:0000256" key="3">
    <source>
        <dbReference type="ARBA" id="ARBA00012058"/>
    </source>
</evidence>
<evidence type="ECO:0000256" key="6">
    <source>
        <dbReference type="ARBA" id="ARBA00022525"/>
    </source>
</evidence>
<evidence type="ECO:0000256" key="10">
    <source>
        <dbReference type="ARBA" id="ARBA00023239"/>
    </source>
</evidence>
<feature type="domain" description="Enolase C-terminal TIM barrel" evidence="16">
    <location>
        <begin position="138"/>
        <end position="424"/>
    </location>
</feature>
<dbReference type="GO" id="GO:0000015">
    <property type="term" value="C:phosphopyruvate hydratase complex"/>
    <property type="evidence" value="ECO:0007669"/>
    <property type="project" value="InterPro"/>
</dbReference>
<keyword evidence="6 12" id="KW-0964">Secreted</keyword>
<feature type="binding site" evidence="12">
    <location>
        <position position="365"/>
    </location>
    <ligand>
        <name>(2R)-2-phosphoglycerate</name>
        <dbReference type="ChEBI" id="CHEBI:58289"/>
    </ligand>
</feature>
<comment type="function">
    <text evidence="11 12">Catalyzes the reversible conversion of 2-phosphoglycerate (2-PG) into phosphoenolpyruvate (PEP). It is essential for the degradation of carbohydrates via glycolysis.</text>
</comment>
<dbReference type="PANTHER" id="PTHR11902">
    <property type="entry name" value="ENOLASE"/>
    <property type="match status" value="1"/>
</dbReference>
<dbReference type="GO" id="GO:0000287">
    <property type="term" value="F:magnesium ion binding"/>
    <property type="evidence" value="ECO:0007669"/>
    <property type="project" value="UniProtKB-UniRule"/>
</dbReference>
<dbReference type="Pfam" id="PF00113">
    <property type="entry name" value="Enolase_C"/>
    <property type="match status" value="1"/>
</dbReference>
<dbReference type="InterPro" id="IPR036849">
    <property type="entry name" value="Enolase-like_C_sf"/>
</dbReference>
<evidence type="ECO:0000256" key="7">
    <source>
        <dbReference type="ARBA" id="ARBA00022723"/>
    </source>
</evidence>
<dbReference type="PANTHER" id="PTHR11902:SF1">
    <property type="entry name" value="ENOLASE"/>
    <property type="match status" value="1"/>
</dbReference>
<dbReference type="PROSITE" id="PS00164">
    <property type="entry name" value="ENOLASE"/>
    <property type="match status" value="1"/>
</dbReference>
<dbReference type="GO" id="GO:0006096">
    <property type="term" value="P:glycolytic process"/>
    <property type="evidence" value="ECO:0007669"/>
    <property type="project" value="UniProtKB-UniRule"/>
</dbReference>
<keyword evidence="9 12" id="KW-0324">Glycolysis</keyword>
<dbReference type="InterPro" id="IPR000941">
    <property type="entry name" value="Enolase"/>
</dbReference>
<name>A0A853F3Q2_9GAMM</name>
<keyword evidence="7 12" id="KW-0479">Metal-binding</keyword>
<comment type="pathway">
    <text evidence="1 12">Carbohydrate degradation; glycolysis; pyruvate from D-glyceraldehyde 3-phosphate: step 4/5.</text>
</comment>
<evidence type="ECO:0000256" key="1">
    <source>
        <dbReference type="ARBA" id="ARBA00005031"/>
    </source>
</evidence>
<dbReference type="FunFam" id="3.20.20.120:FF:000001">
    <property type="entry name" value="Enolase"/>
    <property type="match status" value="1"/>
</dbReference>
<dbReference type="SFLD" id="SFLDS00001">
    <property type="entry name" value="Enolase"/>
    <property type="match status" value="1"/>
</dbReference>
<reference evidence="18 19" key="1">
    <citation type="submission" date="2020-05" db="EMBL/GenBank/DDBJ databases">
        <title>Horizontal transmission and recombination maintain forever young bacterial symbiont genomes.</title>
        <authorList>
            <person name="Russell S.L."/>
            <person name="Pepper-Tunick E."/>
            <person name="Svedberg J."/>
            <person name="Byrne A."/>
            <person name="Ruelas Castillo J."/>
            <person name="Vollmers C."/>
            <person name="Beinart R.A."/>
            <person name="Corbett-Detig R."/>
        </authorList>
    </citation>
    <scope>NUCLEOTIDE SEQUENCE [LARGE SCALE GENOMIC DNA]</scope>
    <source>
        <strain evidence="18">455</strain>
    </source>
</reference>
<feature type="active site" description="Proton donor" evidence="12 13">
    <location>
        <position position="204"/>
    </location>
</feature>
<dbReference type="HAMAP" id="MF_00318">
    <property type="entry name" value="Enolase"/>
    <property type="match status" value="1"/>
</dbReference>
<feature type="binding site" evidence="12">
    <location>
        <position position="162"/>
    </location>
    <ligand>
        <name>(2R)-2-phosphoglycerate</name>
        <dbReference type="ChEBI" id="CHEBI:58289"/>
    </ligand>
</feature>
<evidence type="ECO:0000256" key="5">
    <source>
        <dbReference type="ARBA" id="ARBA00022490"/>
    </source>
</evidence>
<dbReference type="Gene3D" id="3.20.20.120">
    <property type="entry name" value="Enolase-like C-terminal domain"/>
    <property type="match status" value="1"/>
</dbReference>
<feature type="binding site" evidence="14">
    <location>
        <position position="154"/>
    </location>
    <ligand>
        <name>substrate</name>
    </ligand>
</feature>
<dbReference type="GO" id="GO:0009986">
    <property type="term" value="C:cell surface"/>
    <property type="evidence" value="ECO:0007669"/>
    <property type="project" value="UniProtKB-SubCell"/>
</dbReference>
<dbReference type="CDD" id="cd03313">
    <property type="entry name" value="enolase"/>
    <property type="match status" value="1"/>
</dbReference>
<evidence type="ECO:0000256" key="2">
    <source>
        <dbReference type="ARBA" id="ARBA00009604"/>
    </source>
</evidence>
<keyword evidence="5 12" id="KW-0963">Cytoplasm</keyword>
<dbReference type="UniPathway" id="UPA00109">
    <property type="reaction ID" value="UER00187"/>
</dbReference>
<dbReference type="Gene3D" id="3.30.390.10">
    <property type="entry name" value="Enolase-like, N-terminal domain"/>
    <property type="match status" value="1"/>
</dbReference>
<feature type="binding site" evidence="12">
    <location>
        <position position="387"/>
    </location>
    <ligand>
        <name>(2R)-2-phosphoglycerate</name>
        <dbReference type="ChEBI" id="CHEBI:58289"/>
    </ligand>
</feature>
<dbReference type="FunFam" id="3.30.390.10:FF:000001">
    <property type="entry name" value="Enolase"/>
    <property type="match status" value="1"/>
</dbReference>
<comment type="similarity">
    <text evidence="2 12">Belongs to the enolase family.</text>
</comment>
<dbReference type="EMBL" id="JACCHT010000002">
    <property type="protein sequence ID" value="NYT28272.1"/>
    <property type="molecule type" value="Genomic_DNA"/>
</dbReference>
<dbReference type="EC" id="4.2.1.11" evidence="3 12"/>
<dbReference type="Proteomes" id="UP000568751">
    <property type="component" value="Unassembled WGS sequence"/>
</dbReference>
<feature type="domain" description="Enolase N-terminal" evidence="17">
    <location>
        <begin position="3"/>
        <end position="133"/>
    </location>
</feature>
<feature type="binding site" evidence="14">
    <location>
        <begin position="363"/>
        <end position="366"/>
    </location>
    <ligand>
        <name>substrate</name>
    </ligand>
</feature>
<comment type="subunit">
    <text evidence="12">Component of the RNA degradosome, a multiprotein complex involved in RNA processing and mRNA degradation.</text>
</comment>
<evidence type="ECO:0000256" key="15">
    <source>
        <dbReference type="PIRSR" id="PIRSR001400-3"/>
    </source>
</evidence>
<protein>
    <recommendedName>
        <fullName evidence="4 12">Enolase</fullName>
        <ecNumber evidence="3 12">4.2.1.11</ecNumber>
    </recommendedName>
    <alternativeName>
        <fullName evidence="12">2-phospho-D-glycerate hydro-lyase</fullName>
    </alternativeName>
    <alternativeName>
        <fullName evidence="12">2-phosphoglycerate dehydratase</fullName>
    </alternativeName>
</protein>
<gene>
    <name evidence="12 18" type="primary">eno</name>
    <name evidence="18" type="ORF">H0A76_10590</name>
</gene>
<dbReference type="InterPro" id="IPR020809">
    <property type="entry name" value="Enolase_CS"/>
</dbReference>
<feature type="binding site" evidence="14">
    <location>
        <position position="387"/>
    </location>
    <ligand>
        <name>substrate</name>
    </ligand>
</feature>
<feature type="binding site" evidence="12 15">
    <location>
        <position position="284"/>
    </location>
    <ligand>
        <name>Mg(2+)</name>
        <dbReference type="ChEBI" id="CHEBI:18420"/>
    </ligand>
</feature>
<comment type="catalytic activity">
    <reaction evidence="12">
        <text>(2R)-2-phosphoglycerate = phosphoenolpyruvate + H2O</text>
        <dbReference type="Rhea" id="RHEA:10164"/>
        <dbReference type="ChEBI" id="CHEBI:15377"/>
        <dbReference type="ChEBI" id="CHEBI:58289"/>
        <dbReference type="ChEBI" id="CHEBI:58702"/>
        <dbReference type="EC" id="4.2.1.11"/>
    </reaction>
</comment>
<dbReference type="SFLD" id="SFLDG00178">
    <property type="entry name" value="enolase"/>
    <property type="match status" value="1"/>
</dbReference>
<dbReference type="GO" id="GO:0005576">
    <property type="term" value="C:extracellular region"/>
    <property type="evidence" value="ECO:0007669"/>
    <property type="project" value="UniProtKB-SubCell"/>
</dbReference>
<evidence type="ECO:0000313" key="19">
    <source>
        <dbReference type="Proteomes" id="UP000568751"/>
    </source>
</evidence>
<evidence type="ECO:0000256" key="12">
    <source>
        <dbReference type="HAMAP-Rule" id="MF_00318"/>
    </source>
</evidence>
<dbReference type="PRINTS" id="PR00148">
    <property type="entry name" value="ENOLASE"/>
</dbReference>
<dbReference type="NCBIfam" id="TIGR01060">
    <property type="entry name" value="eno"/>
    <property type="match status" value="1"/>
</dbReference>
<evidence type="ECO:0000259" key="16">
    <source>
        <dbReference type="SMART" id="SM01192"/>
    </source>
</evidence>
<dbReference type="SFLD" id="SFLDF00002">
    <property type="entry name" value="enolase"/>
    <property type="match status" value="1"/>
</dbReference>
<feature type="binding site" evidence="12 15">
    <location>
        <position position="311"/>
    </location>
    <ligand>
        <name>Mg(2+)</name>
        <dbReference type="ChEBI" id="CHEBI:18420"/>
    </ligand>
</feature>
<comment type="cofactor">
    <cofactor evidence="12">
        <name>Mg(2+)</name>
        <dbReference type="ChEBI" id="CHEBI:18420"/>
    </cofactor>
    <text evidence="12">Binds a second Mg(2+) ion via substrate during catalysis.</text>
</comment>
<dbReference type="PIRSF" id="PIRSF001400">
    <property type="entry name" value="Enolase"/>
    <property type="match status" value="1"/>
</dbReference>
<evidence type="ECO:0000256" key="14">
    <source>
        <dbReference type="PIRSR" id="PIRSR001400-2"/>
    </source>
</evidence>
<dbReference type="AlphaFoldDB" id="A0A853F3Q2"/>
<evidence type="ECO:0000256" key="11">
    <source>
        <dbReference type="ARBA" id="ARBA00045763"/>
    </source>
</evidence>
<evidence type="ECO:0000256" key="4">
    <source>
        <dbReference type="ARBA" id="ARBA00017068"/>
    </source>
</evidence>
<feature type="binding site" evidence="12 15">
    <location>
        <position position="241"/>
    </location>
    <ligand>
        <name>Mg(2+)</name>
        <dbReference type="ChEBI" id="CHEBI:18420"/>
    </ligand>
</feature>
<dbReference type="InterPro" id="IPR020810">
    <property type="entry name" value="Enolase_C"/>
</dbReference>
<comment type="subcellular location">
    <subcellularLocation>
        <location evidence="12">Cytoplasm</location>
    </subcellularLocation>
    <subcellularLocation>
        <location evidence="12">Secreted</location>
    </subcellularLocation>
    <subcellularLocation>
        <location evidence="12">Cell surface</location>
    </subcellularLocation>
    <text evidence="12">Fractions of enolase are present in both the cytoplasm and on the cell surface.</text>
</comment>